<keyword evidence="2" id="KW-0378">Hydrolase</keyword>
<dbReference type="AlphaFoldDB" id="A0A423XNN5"/>
<dbReference type="Pfam" id="PF01670">
    <property type="entry name" value="Glyco_hydro_12"/>
    <property type="match status" value="1"/>
</dbReference>
<name>A0A423XNN5_9PEZI</name>
<dbReference type="PANTHER" id="PTHR34002">
    <property type="entry name" value="BLR1656 PROTEIN"/>
    <property type="match status" value="1"/>
</dbReference>
<sequence>MKFTPQIASVVLAATSAMAAPSSSLRSRSTELCDSWDSLAEGQYTVYQNNWGASNADSGSQCTTFNSISGTTVSWSTSWTWTGGSSSVKSYSNVALENVNKQLKSVSSIPSTWKWSYTGSDIVADVSYDLWLAPTSGGTNAYEIMVWLAALGGAGPISSTGSAVGTTTIGGHSFELYSGPNGDTTVYSFVATDTVKSFSGDVLDFLNYLVDNEGVSDSYYITSLQAGTEPFTGSDAVFSTSAYSLTVE</sequence>
<proteinExistence type="inferred from homology"/>
<evidence type="ECO:0000313" key="5">
    <source>
        <dbReference type="Proteomes" id="UP000285146"/>
    </source>
</evidence>
<comment type="caution">
    <text evidence="4">The sequence shown here is derived from an EMBL/GenBank/DDBJ whole genome shotgun (WGS) entry which is preliminary data.</text>
</comment>
<dbReference type="OrthoDB" id="95118at2759"/>
<evidence type="ECO:0000313" key="4">
    <source>
        <dbReference type="EMBL" id="ROW18126.1"/>
    </source>
</evidence>
<dbReference type="InterPro" id="IPR013320">
    <property type="entry name" value="ConA-like_dom_sf"/>
</dbReference>
<keyword evidence="2" id="KW-0326">Glycosidase</keyword>
<keyword evidence="5" id="KW-1185">Reference proteome</keyword>
<keyword evidence="3" id="KW-0732">Signal</keyword>
<dbReference type="InParanoid" id="A0A423XNN5"/>
<evidence type="ECO:0000256" key="2">
    <source>
        <dbReference type="RuleBase" id="RU361163"/>
    </source>
</evidence>
<evidence type="ECO:0000256" key="3">
    <source>
        <dbReference type="SAM" id="SignalP"/>
    </source>
</evidence>
<evidence type="ECO:0000256" key="1">
    <source>
        <dbReference type="ARBA" id="ARBA00005519"/>
    </source>
</evidence>
<dbReference type="EMBL" id="LKEB01000001">
    <property type="protein sequence ID" value="ROW18126.1"/>
    <property type="molecule type" value="Genomic_DNA"/>
</dbReference>
<dbReference type="STRING" id="1230097.A0A423XNN5"/>
<comment type="similarity">
    <text evidence="1 2">Belongs to the glycosyl hydrolase 12 (cellulase H) family.</text>
</comment>
<dbReference type="Gene3D" id="2.60.120.180">
    <property type="match status" value="1"/>
</dbReference>
<feature type="chain" id="PRO_5019544998" description="Xyloglucan-specific endo-beta-1,4-glucanase A" evidence="3">
    <location>
        <begin position="20"/>
        <end position="248"/>
    </location>
</feature>
<reference evidence="4 5" key="1">
    <citation type="submission" date="2015-09" db="EMBL/GenBank/DDBJ databases">
        <title>Host preference determinants of Valsa canker pathogens revealed by comparative genomics.</title>
        <authorList>
            <person name="Yin Z."/>
            <person name="Huang L."/>
        </authorList>
    </citation>
    <scope>NUCLEOTIDE SEQUENCE [LARGE SCALE GENOMIC DNA]</scope>
    <source>
        <strain evidence="4 5">SXYLt</strain>
    </source>
</reference>
<protein>
    <recommendedName>
        <fullName evidence="6">Xyloglucan-specific endo-beta-1,4-glucanase A</fullName>
    </recommendedName>
</protein>
<gene>
    <name evidence="4" type="ORF">VPNG_00098</name>
</gene>
<evidence type="ECO:0008006" key="6">
    <source>
        <dbReference type="Google" id="ProtNLM"/>
    </source>
</evidence>
<dbReference type="InterPro" id="IPR013319">
    <property type="entry name" value="GH11/12"/>
</dbReference>
<keyword evidence="2" id="KW-0119">Carbohydrate metabolism</keyword>
<dbReference type="GO" id="GO:0000272">
    <property type="term" value="P:polysaccharide catabolic process"/>
    <property type="evidence" value="ECO:0007669"/>
    <property type="project" value="UniProtKB-KW"/>
</dbReference>
<keyword evidence="2" id="KW-0624">Polysaccharide degradation</keyword>
<accession>A0A423XNN5</accession>
<dbReference type="GO" id="GO:0008810">
    <property type="term" value="F:cellulase activity"/>
    <property type="evidence" value="ECO:0007669"/>
    <property type="project" value="InterPro"/>
</dbReference>
<feature type="signal peptide" evidence="3">
    <location>
        <begin position="1"/>
        <end position="19"/>
    </location>
</feature>
<dbReference type="PANTHER" id="PTHR34002:SF9">
    <property type="entry name" value="XYLOGLUCAN-SPECIFIC ENDO-BETA-1,4-GLUCANASE A"/>
    <property type="match status" value="1"/>
</dbReference>
<dbReference type="Proteomes" id="UP000285146">
    <property type="component" value="Unassembled WGS sequence"/>
</dbReference>
<organism evidence="4 5">
    <name type="scientific">Cytospora leucostoma</name>
    <dbReference type="NCBI Taxonomy" id="1230097"/>
    <lineage>
        <taxon>Eukaryota</taxon>
        <taxon>Fungi</taxon>
        <taxon>Dikarya</taxon>
        <taxon>Ascomycota</taxon>
        <taxon>Pezizomycotina</taxon>
        <taxon>Sordariomycetes</taxon>
        <taxon>Sordariomycetidae</taxon>
        <taxon>Diaporthales</taxon>
        <taxon>Cytosporaceae</taxon>
        <taxon>Cytospora</taxon>
    </lineage>
</organism>
<dbReference type="SUPFAM" id="SSF49899">
    <property type="entry name" value="Concanavalin A-like lectins/glucanases"/>
    <property type="match status" value="1"/>
</dbReference>
<dbReference type="InterPro" id="IPR002594">
    <property type="entry name" value="GH12"/>
</dbReference>